<evidence type="ECO:0000313" key="2">
    <source>
        <dbReference type="Proteomes" id="UP000215459"/>
    </source>
</evidence>
<reference evidence="1 2" key="1">
    <citation type="submission" date="2017-07" db="EMBL/GenBank/DDBJ databases">
        <title>The genome sequence of Paludifilum halophilum highlights mechanisms for microbial adaptation to high salt environemnts.</title>
        <authorList>
            <person name="Belbahri L."/>
        </authorList>
    </citation>
    <scope>NUCLEOTIDE SEQUENCE [LARGE SCALE GENOMIC DNA]</scope>
    <source>
        <strain evidence="1 2">DSM 102817</strain>
    </source>
</reference>
<dbReference type="InterPro" id="IPR014962">
    <property type="entry name" value="YolD"/>
</dbReference>
<keyword evidence="2" id="KW-1185">Reference proteome</keyword>
<accession>A0A235BAY6</accession>
<name>A0A235BAY6_9BACL</name>
<dbReference type="AlphaFoldDB" id="A0A235BAY6"/>
<dbReference type="RefSeq" id="WP_094262564.1">
    <property type="nucleotide sequence ID" value="NZ_NOWF01000001.1"/>
</dbReference>
<evidence type="ECO:0008006" key="3">
    <source>
        <dbReference type="Google" id="ProtNLM"/>
    </source>
</evidence>
<organism evidence="1 2">
    <name type="scientific">Paludifilum halophilum</name>
    <dbReference type="NCBI Taxonomy" id="1642702"/>
    <lineage>
        <taxon>Bacteria</taxon>
        <taxon>Bacillati</taxon>
        <taxon>Bacillota</taxon>
        <taxon>Bacilli</taxon>
        <taxon>Bacillales</taxon>
        <taxon>Thermoactinomycetaceae</taxon>
        <taxon>Paludifilum</taxon>
    </lineage>
</organism>
<dbReference type="OrthoDB" id="2376882at2"/>
<sequence length="106" mass="12783">MDRGNKLWEGHRMILPEHVEQYQESRQKQFVPPVLDEQQMEELNRTVRYAKESDRRLRWRVYNDQGPYEVEGRVGRIRPVQGWVEVIADGGRIRIWISRLLDVQPI</sequence>
<dbReference type="EMBL" id="NOWF01000001">
    <property type="protein sequence ID" value="OYD09464.1"/>
    <property type="molecule type" value="Genomic_DNA"/>
</dbReference>
<dbReference type="Pfam" id="PF08863">
    <property type="entry name" value="YolD"/>
    <property type="match status" value="1"/>
</dbReference>
<protein>
    <recommendedName>
        <fullName evidence="3">YolD-like family protein</fullName>
    </recommendedName>
</protein>
<dbReference type="Proteomes" id="UP000215459">
    <property type="component" value="Unassembled WGS sequence"/>
</dbReference>
<gene>
    <name evidence="1" type="ORF">CHM34_00095</name>
</gene>
<evidence type="ECO:0000313" key="1">
    <source>
        <dbReference type="EMBL" id="OYD09464.1"/>
    </source>
</evidence>
<comment type="caution">
    <text evidence="1">The sequence shown here is derived from an EMBL/GenBank/DDBJ whole genome shotgun (WGS) entry which is preliminary data.</text>
</comment>
<proteinExistence type="predicted"/>